<name>A0A7Y9LNV9_9BURK</name>
<dbReference type="PANTHER" id="PTHR22981:SF7">
    <property type="entry name" value="3-HYDROXYISOBUTYRATE DEHYDROGENASE, MITOCHONDRIAL"/>
    <property type="match status" value="1"/>
</dbReference>
<dbReference type="EMBL" id="JACBYR010000001">
    <property type="protein sequence ID" value="NYE83221.1"/>
    <property type="molecule type" value="Genomic_DNA"/>
</dbReference>
<evidence type="ECO:0000313" key="6">
    <source>
        <dbReference type="Proteomes" id="UP000542125"/>
    </source>
</evidence>
<dbReference type="SUPFAM" id="SSF48179">
    <property type="entry name" value="6-phosphogluconate dehydrogenase C-terminal domain-like"/>
    <property type="match status" value="2"/>
</dbReference>
<organism evidence="5 6">
    <name type="scientific">Pigmentiphaga litoralis</name>
    <dbReference type="NCBI Taxonomy" id="516702"/>
    <lineage>
        <taxon>Bacteria</taxon>
        <taxon>Pseudomonadati</taxon>
        <taxon>Pseudomonadota</taxon>
        <taxon>Betaproteobacteria</taxon>
        <taxon>Burkholderiales</taxon>
        <taxon>Alcaligenaceae</taxon>
        <taxon>Pigmentiphaga</taxon>
    </lineage>
</organism>
<dbReference type="GO" id="GO:0050661">
    <property type="term" value="F:NADP binding"/>
    <property type="evidence" value="ECO:0007669"/>
    <property type="project" value="InterPro"/>
</dbReference>
<feature type="domain" description="6-phosphogluconate dehydrogenase NADP-binding" evidence="3">
    <location>
        <begin position="2"/>
        <end position="159"/>
    </location>
</feature>
<dbReference type="Pfam" id="PF03446">
    <property type="entry name" value="NAD_binding_2"/>
    <property type="match status" value="1"/>
</dbReference>
<dbReference type="InterPro" id="IPR008927">
    <property type="entry name" value="6-PGluconate_DH-like_C_sf"/>
</dbReference>
<gene>
    <name evidence="5" type="ORF">FHW18_002492</name>
</gene>
<comment type="caution">
    <text evidence="5">The sequence shown here is derived from an EMBL/GenBank/DDBJ whole genome shotgun (WGS) entry which is preliminary data.</text>
</comment>
<feature type="domain" description="3-hydroxyisobutyrate dehydrogenase-like NAD-binding" evidence="4">
    <location>
        <begin position="164"/>
        <end position="283"/>
    </location>
</feature>
<evidence type="ECO:0000256" key="1">
    <source>
        <dbReference type="ARBA" id="ARBA00023002"/>
    </source>
</evidence>
<dbReference type="EC" id="1.1.1.31" evidence="5"/>
<keyword evidence="2" id="KW-0520">NAD</keyword>
<dbReference type="GO" id="GO:0008442">
    <property type="term" value="F:3-hydroxyisobutyrate dehydrogenase activity"/>
    <property type="evidence" value="ECO:0007669"/>
    <property type="project" value="UniProtKB-EC"/>
</dbReference>
<dbReference type="AlphaFoldDB" id="A0A7Y9LNV9"/>
<sequence>MKIGYIGLGALGSQLARTFLRDHDLVVWDAHAPASEALRKDGARVAPSAAALAADADVVLLCLPRSSDVRQVLFGQGGLAEGLSAGKLVIDQTSGIASDTRAMADELARHGVAMLDAAVSASPHIVAQGGAVLMVGGSDEVFERALPVLRTVTSTIYRCGLRVGDGQAMKTVNNAMNAGVRLGTLEIVALGRRAGLSLAAMSDLLNQGAARNQTTVKMLPALVEGKASTNFSLALQLKDVDQAVALGFDTGAPMPVTAAVRSLLQVGVNTLGKTAQLEDMVGLIESMAGTRLAGSDDTAEGTRIRFDGIGTPDVAKTIDDAVSALCLAITEECVAVGVAYGLELPVLAEVLDKSSGWSAQSQRLLPAWTAGGRQPRDPAWGDALLRAARLALIAGAPTFVANAVRAVVESPAR</sequence>
<dbReference type="Gene3D" id="3.40.50.720">
    <property type="entry name" value="NAD(P)-binding Rossmann-like Domain"/>
    <property type="match status" value="1"/>
</dbReference>
<dbReference type="InterPro" id="IPR013328">
    <property type="entry name" value="6PGD_dom2"/>
</dbReference>
<dbReference type="GO" id="GO:0051287">
    <property type="term" value="F:NAD binding"/>
    <property type="evidence" value="ECO:0007669"/>
    <property type="project" value="InterPro"/>
</dbReference>
<reference evidence="5 6" key="1">
    <citation type="submission" date="2020-07" db="EMBL/GenBank/DDBJ databases">
        <title>Genomic Encyclopedia of Type Strains, Phase IV (KMG-V): Genome sequencing to study the core and pangenomes of soil and plant-associated prokaryotes.</title>
        <authorList>
            <person name="Whitman W."/>
        </authorList>
    </citation>
    <scope>NUCLEOTIDE SEQUENCE [LARGE SCALE GENOMIC DNA]</scope>
    <source>
        <strain evidence="5 6">SAS40</strain>
    </source>
</reference>
<evidence type="ECO:0000313" key="5">
    <source>
        <dbReference type="EMBL" id="NYE83221.1"/>
    </source>
</evidence>
<evidence type="ECO:0000259" key="4">
    <source>
        <dbReference type="Pfam" id="PF14833"/>
    </source>
</evidence>
<dbReference type="Pfam" id="PF14833">
    <property type="entry name" value="NAD_binding_11"/>
    <property type="match status" value="2"/>
</dbReference>
<dbReference type="InterPro" id="IPR029154">
    <property type="entry name" value="HIBADH-like_NADP-bd"/>
</dbReference>
<keyword evidence="1 5" id="KW-0560">Oxidoreductase</keyword>
<evidence type="ECO:0000256" key="2">
    <source>
        <dbReference type="ARBA" id="ARBA00023027"/>
    </source>
</evidence>
<proteinExistence type="predicted"/>
<protein>
    <submittedName>
        <fullName evidence="5">3-hydroxyisobutyrate dehydrogenase</fullName>
        <ecNumber evidence="5">1.1.1.31</ecNumber>
    </submittedName>
</protein>
<dbReference type="Proteomes" id="UP000542125">
    <property type="component" value="Unassembled WGS sequence"/>
</dbReference>
<dbReference type="Gene3D" id="1.10.1040.10">
    <property type="entry name" value="N-(1-d-carboxylethyl)-l-norvaline Dehydrogenase, domain 2"/>
    <property type="match status" value="2"/>
</dbReference>
<dbReference type="SUPFAM" id="SSF51735">
    <property type="entry name" value="NAD(P)-binding Rossmann-fold domains"/>
    <property type="match status" value="1"/>
</dbReference>
<keyword evidence="6" id="KW-1185">Reference proteome</keyword>
<dbReference type="InterPro" id="IPR006115">
    <property type="entry name" value="6PGDH_NADP-bd"/>
</dbReference>
<evidence type="ECO:0000259" key="3">
    <source>
        <dbReference type="Pfam" id="PF03446"/>
    </source>
</evidence>
<feature type="domain" description="3-hydroxyisobutyrate dehydrogenase-like NAD-binding" evidence="4">
    <location>
        <begin position="311"/>
        <end position="372"/>
    </location>
</feature>
<dbReference type="InterPro" id="IPR036291">
    <property type="entry name" value="NAD(P)-bd_dom_sf"/>
</dbReference>
<accession>A0A7Y9LNV9</accession>
<dbReference type="PANTHER" id="PTHR22981">
    <property type="entry name" value="3-HYDROXYISOBUTYRATE DEHYDROGENASE-RELATED"/>
    <property type="match status" value="1"/>
</dbReference>